<dbReference type="AlphaFoldDB" id="A0A6I9PRA1"/>
<keyword evidence="1" id="KW-0413">Isomerase</keyword>
<protein>
    <recommendedName>
        <fullName evidence="3">L-fucose mutarotase</fullName>
        <ecNumber evidence="3">5.1.3.29</ecNumber>
    </recommendedName>
</protein>
<dbReference type="InterPro" id="IPR050443">
    <property type="entry name" value="RbsD/FucU_mutarotase"/>
</dbReference>
<reference evidence="5" key="1">
    <citation type="submission" date="2025-08" db="UniProtKB">
        <authorList>
            <consortium name="RefSeq"/>
        </authorList>
    </citation>
    <scope>IDENTIFICATION</scope>
    <source>
        <tissue evidence="5">Muscle</tissue>
    </source>
</reference>
<dbReference type="GO" id="GO:0042806">
    <property type="term" value="F:fucose binding"/>
    <property type="evidence" value="ECO:0007669"/>
    <property type="project" value="TreeGrafter"/>
</dbReference>
<dbReference type="PANTHER" id="PTHR31690:SF4">
    <property type="entry name" value="FUCOSE MUTAROTASE"/>
    <property type="match status" value="1"/>
</dbReference>
<dbReference type="InterPro" id="IPR023750">
    <property type="entry name" value="RbsD-like_sf"/>
</dbReference>
<dbReference type="Proteomes" id="UP000504611">
    <property type="component" value="Unplaced"/>
</dbReference>
<dbReference type="Pfam" id="PF05025">
    <property type="entry name" value="RbsD_FucU"/>
    <property type="match status" value="1"/>
</dbReference>
<dbReference type="GeneID" id="104961351"/>
<organism evidence="4 5">
    <name type="scientific">Notothenia coriiceps</name>
    <name type="common">black rockcod</name>
    <dbReference type="NCBI Taxonomy" id="8208"/>
    <lineage>
        <taxon>Eukaryota</taxon>
        <taxon>Metazoa</taxon>
        <taxon>Chordata</taxon>
        <taxon>Craniata</taxon>
        <taxon>Vertebrata</taxon>
        <taxon>Euteleostomi</taxon>
        <taxon>Actinopterygii</taxon>
        <taxon>Neopterygii</taxon>
        <taxon>Teleostei</taxon>
        <taxon>Neoteleostei</taxon>
        <taxon>Acanthomorphata</taxon>
        <taxon>Eupercaria</taxon>
        <taxon>Perciformes</taxon>
        <taxon>Notothenioidei</taxon>
        <taxon>Nototheniidae</taxon>
        <taxon>Notothenia</taxon>
    </lineage>
</organism>
<dbReference type="GO" id="GO:0036373">
    <property type="term" value="F:L-fucose mutarotase activity"/>
    <property type="evidence" value="ECO:0007669"/>
    <property type="project" value="UniProtKB-EC"/>
</dbReference>
<sequence>MGHGDELVLADANFPTSSICACGPKEIRADGLGIPQLLKAILKLLSLDTYVPSPAAVMDLLKERCFEVHVWYTYSDLLNQAGSYVKKLVAYNLMIKLISYPIEKVERFAFYERAKEACIFSVETALYGNLIQKKGVISPDLLE</sequence>
<dbReference type="SUPFAM" id="SSF102546">
    <property type="entry name" value="RbsD-like"/>
    <property type="match status" value="1"/>
</dbReference>
<keyword evidence="4" id="KW-1185">Reference proteome</keyword>
<evidence type="ECO:0000256" key="2">
    <source>
        <dbReference type="ARBA" id="ARBA00036324"/>
    </source>
</evidence>
<dbReference type="Gene3D" id="3.40.1650.10">
    <property type="entry name" value="RbsD-like domain"/>
    <property type="match status" value="1"/>
</dbReference>
<evidence type="ECO:0000313" key="5">
    <source>
        <dbReference type="RefSeq" id="XP_010787931.1"/>
    </source>
</evidence>
<name>A0A6I9PRA1_9TELE</name>
<dbReference type="RefSeq" id="XP_010787931.1">
    <property type="nucleotide sequence ID" value="XM_010789629.1"/>
</dbReference>
<proteinExistence type="predicted"/>
<dbReference type="EC" id="5.1.3.29" evidence="3"/>
<gene>
    <name evidence="5" type="primary">fuom</name>
</gene>
<evidence type="ECO:0000313" key="4">
    <source>
        <dbReference type="Proteomes" id="UP000504611"/>
    </source>
</evidence>
<evidence type="ECO:0000256" key="1">
    <source>
        <dbReference type="ARBA" id="ARBA00023235"/>
    </source>
</evidence>
<dbReference type="CTD" id="282969"/>
<evidence type="ECO:0000256" key="3">
    <source>
        <dbReference type="ARBA" id="ARBA00038859"/>
    </source>
</evidence>
<accession>A0A6I9PRA1</accession>
<dbReference type="KEGG" id="ncc:104961351"/>
<dbReference type="InterPro" id="IPR007721">
    <property type="entry name" value="RbsD_FucU"/>
</dbReference>
<dbReference type="PANTHER" id="PTHR31690">
    <property type="entry name" value="FUCOSE MUTAROTASE"/>
    <property type="match status" value="1"/>
</dbReference>
<dbReference type="GO" id="GO:0006004">
    <property type="term" value="P:fucose metabolic process"/>
    <property type="evidence" value="ECO:0007669"/>
    <property type="project" value="TreeGrafter"/>
</dbReference>
<dbReference type="OrthoDB" id="10011710at2759"/>
<comment type="catalytic activity">
    <reaction evidence="2">
        <text>alpha-L-fucose = beta-L-fucose</text>
        <dbReference type="Rhea" id="RHEA:25580"/>
        <dbReference type="ChEBI" id="CHEBI:42548"/>
        <dbReference type="ChEBI" id="CHEBI:42589"/>
        <dbReference type="EC" id="5.1.3.29"/>
    </reaction>
</comment>